<dbReference type="InParanoid" id="A0A0G4FHI2"/>
<sequence>MTGSFAIGSLPTTLPLTAFHAPPLLVPPRRPFRSLTRRRPLVSTHRPLHALHGDATHNGGPDAADADGIDERGGFSEYGAPGSQPIWKSAEDLQREELGRPLYLLAPDKLERIRQEKREEAILTMSPSVLKNKAAYDLKTASCIPIDAPERPTQDAQQRQEMVARRQADEARRQREKEEQQTRQQLVYSARKARLLSDLLLLLVVGFSLQWGLVGVQPSLSYAFGGIFGLAYVQVLGRYVEALGAEKQRLFNTPIRLLVPGVMMYVWSRQPDLLPIFPLLEGFFTFQLATLLQGLVDYEDDKLLEDYDRNAFLPGVMTLGGRGSGQRE</sequence>
<protein>
    <submittedName>
        <fullName evidence="2">Uncharacterized protein</fullName>
    </submittedName>
</protein>
<name>A0A0G4FHI2_VITBC</name>
<proteinExistence type="predicted"/>
<evidence type="ECO:0000313" key="2">
    <source>
        <dbReference type="EMBL" id="CEM12885.1"/>
    </source>
</evidence>
<evidence type="ECO:0000313" key="3">
    <source>
        <dbReference type="Proteomes" id="UP000041254"/>
    </source>
</evidence>
<evidence type="ECO:0000256" key="1">
    <source>
        <dbReference type="SAM" id="MobiDB-lite"/>
    </source>
</evidence>
<feature type="compositionally biased region" description="Basic and acidic residues" evidence="1">
    <location>
        <begin position="162"/>
        <end position="181"/>
    </location>
</feature>
<gene>
    <name evidence="2" type="ORF">Vbra_15479</name>
</gene>
<reference evidence="2 3" key="1">
    <citation type="submission" date="2014-11" db="EMBL/GenBank/DDBJ databases">
        <authorList>
            <person name="Zhu J."/>
            <person name="Qi W."/>
            <person name="Song R."/>
        </authorList>
    </citation>
    <scope>NUCLEOTIDE SEQUENCE [LARGE SCALE GENOMIC DNA]</scope>
</reference>
<dbReference type="VEuPathDB" id="CryptoDB:Vbra_15479"/>
<keyword evidence="3" id="KW-1185">Reference proteome</keyword>
<dbReference type="AlphaFoldDB" id="A0A0G4FHI2"/>
<dbReference type="Proteomes" id="UP000041254">
    <property type="component" value="Unassembled WGS sequence"/>
</dbReference>
<dbReference type="OrthoDB" id="3700at2759"/>
<feature type="region of interest" description="Disordered" evidence="1">
    <location>
        <begin position="43"/>
        <end position="85"/>
    </location>
</feature>
<accession>A0A0G4FHI2</accession>
<dbReference type="EMBL" id="CDMY01000438">
    <property type="protein sequence ID" value="CEM12885.1"/>
    <property type="molecule type" value="Genomic_DNA"/>
</dbReference>
<organism evidence="2 3">
    <name type="scientific">Vitrella brassicaformis (strain CCMP3155)</name>
    <dbReference type="NCBI Taxonomy" id="1169540"/>
    <lineage>
        <taxon>Eukaryota</taxon>
        <taxon>Sar</taxon>
        <taxon>Alveolata</taxon>
        <taxon>Colpodellida</taxon>
        <taxon>Vitrellaceae</taxon>
        <taxon>Vitrella</taxon>
    </lineage>
</organism>
<feature type="region of interest" description="Disordered" evidence="1">
    <location>
        <begin position="146"/>
        <end position="183"/>
    </location>
</feature>